<evidence type="ECO:0000313" key="8">
    <source>
        <dbReference type="Proteomes" id="UP000694407"/>
    </source>
</evidence>
<feature type="disulfide bond" evidence="5">
    <location>
        <begin position="420"/>
        <end position="430"/>
    </location>
</feature>
<feature type="domain" description="SRCR" evidence="6">
    <location>
        <begin position="36"/>
        <end position="136"/>
    </location>
</feature>
<keyword evidence="4" id="KW-0325">Glycoprotein</keyword>
<reference evidence="7" key="1">
    <citation type="submission" date="2025-08" db="UniProtKB">
        <authorList>
            <consortium name="Ensembl"/>
        </authorList>
    </citation>
    <scope>IDENTIFICATION</scope>
</reference>
<comment type="caution">
    <text evidence="5">Lacks conserved residue(s) required for the propagation of feature annotation.</text>
</comment>
<feature type="disulfide bond" evidence="5">
    <location>
        <begin position="105"/>
        <end position="115"/>
    </location>
</feature>
<evidence type="ECO:0000256" key="3">
    <source>
        <dbReference type="ARBA" id="ARBA00023157"/>
    </source>
</evidence>
<dbReference type="SMART" id="SM00202">
    <property type="entry name" value="SR"/>
    <property type="match status" value="4"/>
</dbReference>
<dbReference type="PRINTS" id="PR00258">
    <property type="entry name" value="SPERACTRCPTR"/>
</dbReference>
<sequence length="463" mass="50388">MTSFSCCYLILITSIHKVKFVFFLLFASIFGIDSRALVVNGSNQCEGRVEVLYRGSWGTVCDDSWDINDANVVCRQLGCGWALSAPGYARFGQGSGRIVLDDVACSGHESYLWNCRHRGWLSHNCGHQEDAGVICSGEPLALLVNGGHRCQGRVEVLYRGSWGTVCDDGWDINDANVVCRQLGCGWAVSAPVHAQFGQGSGPIVLDDVACFGHESYLWNCGHRGWLSHKCVHAEDAGVICLDWLVVQLVEGSGRCSGRVEAYFEGMWGTVCDDLWDEKAAQVVCQQLGCGMAVSAPGGAYFGQGSGPILLDDVQCSGTEAHLGQCSHAGWFTHNCGHGEDTGVICSDWPQLQLMNGSGRCSGRLEVFYHGQWGRVCDDRWDLNEAQVVCQQLSCGPALAAPIEAQFGEGKGEFLLDDVDCTGKESFLGQCPHAGWHLHNCGPGEDELTVFYILYFKPDILKIY</sequence>
<dbReference type="InterPro" id="IPR036772">
    <property type="entry name" value="SRCR-like_dom_sf"/>
</dbReference>
<dbReference type="FunFam" id="3.10.250.10:FF:000006">
    <property type="entry name" value="neurotrypsin isoform X2"/>
    <property type="match status" value="1"/>
</dbReference>
<dbReference type="Gene3D" id="3.10.250.10">
    <property type="entry name" value="SRCR-like domain"/>
    <property type="match status" value="4"/>
</dbReference>
<keyword evidence="8" id="KW-1185">Reference proteome</keyword>
<feature type="disulfide bond" evidence="5">
    <location>
        <begin position="210"/>
        <end position="220"/>
    </location>
</feature>
<feature type="disulfide bond" evidence="5">
    <location>
        <begin position="376"/>
        <end position="440"/>
    </location>
</feature>
<evidence type="ECO:0000259" key="6">
    <source>
        <dbReference type="PROSITE" id="PS50287"/>
    </source>
</evidence>
<evidence type="ECO:0000256" key="1">
    <source>
        <dbReference type="ARBA" id="ARBA00022729"/>
    </source>
</evidence>
<feature type="disulfide bond" evidence="5">
    <location>
        <begin position="166"/>
        <end position="230"/>
    </location>
</feature>
<feature type="disulfide bond" evidence="5">
    <location>
        <begin position="179"/>
        <end position="240"/>
    </location>
</feature>
<keyword evidence="3 5" id="KW-1015">Disulfide bond</keyword>
<dbReference type="Ensembl" id="ENSMMMT00000002324.1">
    <property type="protein sequence ID" value="ENSMMMP00000002076.1"/>
    <property type="gene ID" value="ENSMMMG00000001790.1"/>
</dbReference>
<feature type="domain" description="SRCR" evidence="6">
    <location>
        <begin position="351"/>
        <end position="452"/>
    </location>
</feature>
<dbReference type="Proteomes" id="UP000694407">
    <property type="component" value="Unplaced"/>
</dbReference>
<name>A0A8C5YQQ7_MARMA</name>
<dbReference type="GO" id="GO:0016020">
    <property type="term" value="C:membrane"/>
    <property type="evidence" value="ECO:0007669"/>
    <property type="project" value="InterPro"/>
</dbReference>
<dbReference type="InterPro" id="IPR001190">
    <property type="entry name" value="SRCR"/>
</dbReference>
<dbReference type="PANTHER" id="PTHR19331">
    <property type="entry name" value="SCAVENGER RECEPTOR DOMAIN-CONTAINING"/>
    <property type="match status" value="1"/>
</dbReference>
<feature type="disulfide bond" evidence="5">
    <location>
        <begin position="315"/>
        <end position="325"/>
    </location>
</feature>
<feature type="domain" description="SRCR" evidence="6">
    <location>
        <begin position="141"/>
        <end position="241"/>
    </location>
</feature>
<keyword evidence="2" id="KW-0677">Repeat</keyword>
<organism evidence="7 8">
    <name type="scientific">Marmota marmota marmota</name>
    <name type="common">Alpine marmot</name>
    <dbReference type="NCBI Taxonomy" id="9994"/>
    <lineage>
        <taxon>Eukaryota</taxon>
        <taxon>Metazoa</taxon>
        <taxon>Chordata</taxon>
        <taxon>Craniata</taxon>
        <taxon>Vertebrata</taxon>
        <taxon>Euteleostomi</taxon>
        <taxon>Mammalia</taxon>
        <taxon>Eutheria</taxon>
        <taxon>Euarchontoglires</taxon>
        <taxon>Glires</taxon>
        <taxon>Rodentia</taxon>
        <taxon>Sciuromorpha</taxon>
        <taxon>Sciuridae</taxon>
        <taxon>Xerinae</taxon>
        <taxon>Marmotini</taxon>
        <taxon>Marmota</taxon>
    </lineage>
</organism>
<dbReference type="PROSITE" id="PS00420">
    <property type="entry name" value="SRCR_1"/>
    <property type="match status" value="3"/>
</dbReference>
<evidence type="ECO:0000256" key="4">
    <source>
        <dbReference type="ARBA" id="ARBA00023180"/>
    </source>
</evidence>
<accession>A0A8C5YQQ7</accession>
<evidence type="ECO:0000256" key="5">
    <source>
        <dbReference type="PROSITE-ProRule" id="PRU00196"/>
    </source>
</evidence>
<dbReference type="Pfam" id="PF00530">
    <property type="entry name" value="SRCR"/>
    <property type="match status" value="4"/>
</dbReference>
<evidence type="ECO:0000256" key="2">
    <source>
        <dbReference type="ARBA" id="ARBA00022737"/>
    </source>
</evidence>
<feature type="disulfide bond" evidence="5">
    <location>
        <begin position="284"/>
        <end position="345"/>
    </location>
</feature>
<dbReference type="PANTHER" id="PTHR19331:SF470">
    <property type="entry name" value="DELETED IN MALIGNANT BRAIN TUMORS 1 PROTEIN"/>
    <property type="match status" value="1"/>
</dbReference>
<feature type="disulfide bond" evidence="5">
    <location>
        <begin position="74"/>
        <end position="135"/>
    </location>
</feature>
<feature type="disulfide bond" evidence="5">
    <location>
        <begin position="61"/>
        <end position="125"/>
    </location>
</feature>
<feature type="domain" description="SRCR" evidence="6">
    <location>
        <begin position="246"/>
        <end position="346"/>
    </location>
</feature>
<dbReference type="GeneTree" id="ENSGT00950000183145"/>
<keyword evidence="1" id="KW-0732">Signal</keyword>
<protein>
    <recommendedName>
        <fullName evidence="6">SRCR domain-containing protein</fullName>
    </recommendedName>
</protein>
<dbReference type="AlphaFoldDB" id="A0A8C5YQQ7"/>
<feature type="disulfide bond" evidence="5">
    <location>
        <begin position="271"/>
        <end position="335"/>
    </location>
</feature>
<dbReference type="SUPFAM" id="SSF56487">
    <property type="entry name" value="SRCR-like"/>
    <property type="match status" value="4"/>
</dbReference>
<dbReference type="PROSITE" id="PS50287">
    <property type="entry name" value="SRCR_2"/>
    <property type="match status" value="4"/>
</dbReference>
<reference evidence="7" key="2">
    <citation type="submission" date="2025-09" db="UniProtKB">
        <authorList>
            <consortium name="Ensembl"/>
        </authorList>
    </citation>
    <scope>IDENTIFICATION</scope>
</reference>
<evidence type="ECO:0000313" key="7">
    <source>
        <dbReference type="Ensembl" id="ENSMMMP00000002076.1"/>
    </source>
</evidence>
<proteinExistence type="predicted"/>
<dbReference type="FunFam" id="3.10.250.10:FF:000003">
    <property type="entry name" value="Deleted in malignant brain tumors 1"/>
    <property type="match status" value="3"/>
</dbReference>